<dbReference type="RefSeq" id="XP_015803725.3">
    <property type="nucleotide sequence ID" value="XM_015948239.3"/>
</dbReference>
<accession>A0A8C6LPL7</accession>
<dbReference type="Pfam" id="PF07647">
    <property type="entry name" value="SAM_2"/>
    <property type="match status" value="1"/>
</dbReference>
<dbReference type="PANTHER" id="PTHR46829:SF1">
    <property type="entry name" value="STERILE ALPHA MOTIF DOMAIN-CONTAINING PROTEIN 15"/>
    <property type="match status" value="1"/>
</dbReference>
<dbReference type="PANTHER" id="PTHR46829">
    <property type="entry name" value="STERILE ALPHA MOTIF DOMAIN-CONTAINING PROTEIN 15"/>
    <property type="match status" value="1"/>
</dbReference>
<dbReference type="GeneTree" id="ENSGT00630000089942"/>
<evidence type="ECO:0000313" key="2">
    <source>
        <dbReference type="EMBL" id="KAF7231284.1"/>
    </source>
</evidence>
<dbReference type="GeneID" id="107378168"/>
<evidence type="ECO:0000313" key="4">
    <source>
        <dbReference type="Proteomes" id="UP000694548"/>
    </source>
</evidence>
<dbReference type="SMART" id="SM00454">
    <property type="entry name" value="SAM"/>
    <property type="match status" value="1"/>
</dbReference>
<dbReference type="InterPro" id="IPR001660">
    <property type="entry name" value="SAM"/>
</dbReference>
<keyword evidence="4" id="KW-1185">Reference proteome</keyword>
<proteinExistence type="predicted"/>
<reference evidence="3" key="3">
    <citation type="submission" date="2025-05" db="UniProtKB">
        <authorList>
            <consortium name="Ensembl"/>
        </authorList>
    </citation>
    <scope>IDENTIFICATION</scope>
</reference>
<feature type="domain" description="SAM" evidence="1">
    <location>
        <begin position="13"/>
        <end position="76"/>
    </location>
</feature>
<organism evidence="3 4">
    <name type="scientific">Nothobranchius furzeri</name>
    <name type="common">Turquoise killifish</name>
    <dbReference type="NCBI Taxonomy" id="105023"/>
    <lineage>
        <taxon>Eukaryota</taxon>
        <taxon>Metazoa</taxon>
        <taxon>Chordata</taxon>
        <taxon>Craniata</taxon>
        <taxon>Vertebrata</taxon>
        <taxon>Euteleostomi</taxon>
        <taxon>Actinopterygii</taxon>
        <taxon>Neopterygii</taxon>
        <taxon>Teleostei</taxon>
        <taxon>Neoteleostei</taxon>
        <taxon>Acanthomorphata</taxon>
        <taxon>Ovalentaria</taxon>
        <taxon>Atherinomorphae</taxon>
        <taxon>Cyprinodontiformes</taxon>
        <taxon>Nothobranchiidae</taxon>
        <taxon>Nothobranchius</taxon>
    </lineage>
</organism>
<reference evidence="3" key="1">
    <citation type="submission" date="2014-08" db="EMBL/GenBank/DDBJ databases">
        <authorList>
            <person name="Senf B."/>
            <person name="Petzold A."/>
            <person name="Downie B.R."/>
            <person name="Koch P."/>
            <person name="Platzer M."/>
        </authorList>
    </citation>
    <scope>NUCLEOTIDE SEQUENCE [LARGE SCALE GENOMIC DNA]</scope>
    <source>
        <strain evidence="3">GRZ</strain>
    </source>
</reference>
<dbReference type="InterPro" id="IPR013761">
    <property type="entry name" value="SAM/pointed_sf"/>
</dbReference>
<dbReference type="CDD" id="cd09530">
    <property type="entry name" value="SAM_Samd14"/>
    <property type="match status" value="1"/>
</dbReference>
<evidence type="ECO:0000313" key="3">
    <source>
        <dbReference type="Ensembl" id="ENSNFUP00015021531.1"/>
    </source>
</evidence>
<dbReference type="Ensembl" id="ENSNFUT00015022539.1">
    <property type="protein sequence ID" value="ENSNFUP00015021531.1"/>
    <property type="gene ID" value="ENSNFUG00015010461.1"/>
</dbReference>
<dbReference type="OrthoDB" id="6133291at2759"/>
<evidence type="ECO:0000259" key="1">
    <source>
        <dbReference type="PROSITE" id="PS50105"/>
    </source>
</evidence>
<dbReference type="AlphaFoldDB" id="A0A8C6LPL7"/>
<dbReference type="OMA" id="QYKACFT"/>
<dbReference type="KEGG" id="nfu:107378168"/>
<dbReference type="Gene3D" id="1.10.150.50">
    <property type="entry name" value="Transcription Factor, Ets-1"/>
    <property type="match status" value="1"/>
</dbReference>
<gene>
    <name evidence="3" type="primary">LOC107378168</name>
    <name evidence="2" type="ORF">G4P62_004649</name>
</gene>
<dbReference type="PROSITE" id="PS50105">
    <property type="entry name" value="SAM_DOMAIN"/>
    <property type="match status" value="1"/>
</dbReference>
<dbReference type="Proteomes" id="UP000822369">
    <property type="component" value="Chromosome 1"/>
</dbReference>
<protein>
    <submittedName>
        <fullName evidence="2 3">Sterile alpha motif domain-containing protein 15-like</fullName>
    </submittedName>
</protein>
<name>A0A8C6LPL7_NOTFU</name>
<sequence>MATCSQTMEFLQWDCDDVAKWIEFLGYPQYKACFTDNFITGRKLIHVNCNTLPRLGITDFKDMQAISAQIRELLGISETPLNASIADLPRDTMALFLERKSRTGKHADSLTYSQFLDELRTKHESKQ</sequence>
<dbReference type="SUPFAM" id="SSF47769">
    <property type="entry name" value="SAM/Pointed domain"/>
    <property type="match status" value="1"/>
</dbReference>
<reference evidence="2" key="2">
    <citation type="submission" date="2020-03" db="EMBL/GenBank/DDBJ databases">
        <title>Intra-Species Differences in Population Size shape Life History and Genome Evolution.</title>
        <authorList>
            <person name="Willemsen D."/>
            <person name="Cui R."/>
            <person name="Valenzano D.R."/>
        </authorList>
    </citation>
    <scope>NUCLEOTIDE SEQUENCE</scope>
    <source>
        <strain evidence="2">GRZ</strain>
        <tissue evidence="2">Whole</tissue>
    </source>
</reference>
<dbReference type="EMBL" id="JAAVVJ010000001">
    <property type="protein sequence ID" value="KAF7231284.1"/>
    <property type="molecule type" value="Genomic_DNA"/>
</dbReference>
<dbReference type="Proteomes" id="UP000694548">
    <property type="component" value="Chromosome sgr04"/>
</dbReference>